<keyword evidence="10" id="KW-0393">Immunoglobulin domain</keyword>
<dbReference type="OrthoDB" id="9808644at2759"/>
<dbReference type="Proteomes" id="UP000248484">
    <property type="component" value="Chromosome 17"/>
</dbReference>
<keyword evidence="7" id="KW-0472">Membrane</keyword>
<evidence type="ECO:0000313" key="12">
    <source>
        <dbReference type="Proteomes" id="UP000248484"/>
    </source>
</evidence>
<dbReference type="GO" id="GO:0032396">
    <property type="term" value="F:inhibitory MHC class I receptor activity"/>
    <property type="evidence" value="ECO:0007669"/>
    <property type="project" value="TreeGrafter"/>
</dbReference>
<dbReference type="Gene3D" id="2.60.40.10">
    <property type="entry name" value="Immunoglobulins"/>
    <property type="match status" value="2"/>
</dbReference>
<feature type="chain" id="PRO_5040758638" evidence="11">
    <location>
        <begin position="22"/>
        <end position="268"/>
    </location>
</feature>
<evidence type="ECO:0000256" key="8">
    <source>
        <dbReference type="ARBA" id="ARBA00023157"/>
    </source>
</evidence>
<evidence type="ECO:0000313" key="13">
    <source>
        <dbReference type="RefSeq" id="XP_054935151.1"/>
    </source>
</evidence>
<dbReference type="FunFam" id="2.60.40.10:FF:000049">
    <property type="entry name" value="Leukocyte immunoglobulin-like receptor subfamily B member 1"/>
    <property type="match status" value="2"/>
</dbReference>
<dbReference type="InterPro" id="IPR050412">
    <property type="entry name" value="Ig-like_Receptors_ImmuneReg"/>
</dbReference>
<accession>A0A9W2W7E6</accession>
<evidence type="ECO:0000256" key="7">
    <source>
        <dbReference type="ARBA" id="ARBA00023136"/>
    </source>
</evidence>
<dbReference type="GO" id="GO:0002764">
    <property type="term" value="P:immune response-regulating signaling pathway"/>
    <property type="evidence" value="ECO:0007669"/>
    <property type="project" value="TreeGrafter"/>
</dbReference>
<keyword evidence="2" id="KW-1003">Cell membrane</keyword>
<dbReference type="GO" id="GO:0019221">
    <property type="term" value="P:cytokine-mediated signaling pathway"/>
    <property type="evidence" value="ECO:0007669"/>
    <property type="project" value="TreeGrafter"/>
</dbReference>
<organism evidence="12 13">
    <name type="scientific">Physeter macrocephalus</name>
    <name type="common">Sperm whale</name>
    <name type="synonym">Physeter catodon</name>
    <dbReference type="NCBI Taxonomy" id="9755"/>
    <lineage>
        <taxon>Eukaryota</taxon>
        <taxon>Metazoa</taxon>
        <taxon>Chordata</taxon>
        <taxon>Craniata</taxon>
        <taxon>Vertebrata</taxon>
        <taxon>Euteleostomi</taxon>
        <taxon>Mammalia</taxon>
        <taxon>Eutheria</taxon>
        <taxon>Laurasiatheria</taxon>
        <taxon>Artiodactyla</taxon>
        <taxon>Whippomorpha</taxon>
        <taxon>Cetacea</taxon>
        <taxon>Odontoceti</taxon>
        <taxon>Physeteridae</taxon>
        <taxon>Physeter</taxon>
    </lineage>
</organism>
<comment type="subcellular location">
    <subcellularLocation>
        <location evidence="1">Cell membrane</location>
        <topology evidence="1">Single-pass membrane protein</topology>
    </subcellularLocation>
</comment>
<dbReference type="InterPro" id="IPR013783">
    <property type="entry name" value="Ig-like_fold"/>
</dbReference>
<evidence type="ECO:0000256" key="6">
    <source>
        <dbReference type="ARBA" id="ARBA00022989"/>
    </source>
</evidence>
<evidence type="ECO:0000256" key="11">
    <source>
        <dbReference type="SAM" id="SignalP"/>
    </source>
</evidence>
<dbReference type="RefSeq" id="XP_054935151.1">
    <property type="nucleotide sequence ID" value="XM_055079176.1"/>
</dbReference>
<evidence type="ECO:0000256" key="10">
    <source>
        <dbReference type="ARBA" id="ARBA00023319"/>
    </source>
</evidence>
<keyword evidence="3" id="KW-0812">Transmembrane</keyword>
<sequence length="268" mass="29069">MTPSLTALLCLGTLPKPTIWAEPGSVIPWGSPVTIWCQGTLGAREFRLDKEGSSAPWDRQPPLEPGDKGNFYILYVTQLYAGRYHCYYLSPTGWSEHSDPLELVVTGARGKPTLSALPSPVVTSGGNVTLQCGSGQGWDGFILTKEGEPKSSLTLDAQRRPYRQTRALFSVGPVTPSHRWMFRCHGFNRDTPQVWSAPSDPLELLVSGVTDILSPSQNKSDANTSHPQDYTVEKLTRLGLAGSILLGLGILLFQAQHGHGGTQDAARS</sequence>
<evidence type="ECO:0000256" key="4">
    <source>
        <dbReference type="ARBA" id="ARBA00022729"/>
    </source>
</evidence>
<keyword evidence="12" id="KW-1185">Reference proteome</keyword>
<dbReference type="PANTHER" id="PTHR11738">
    <property type="entry name" value="MHC CLASS I NK CELL RECEPTOR"/>
    <property type="match status" value="1"/>
</dbReference>
<evidence type="ECO:0000256" key="3">
    <source>
        <dbReference type="ARBA" id="ARBA00022692"/>
    </source>
</evidence>
<dbReference type="GO" id="GO:0005886">
    <property type="term" value="C:plasma membrane"/>
    <property type="evidence" value="ECO:0007669"/>
    <property type="project" value="UniProtKB-SubCell"/>
</dbReference>
<dbReference type="GeneID" id="102992273"/>
<proteinExistence type="predicted"/>
<keyword evidence="4 11" id="KW-0732">Signal</keyword>
<gene>
    <name evidence="13" type="primary">LOC102992273</name>
</gene>
<evidence type="ECO:0000256" key="2">
    <source>
        <dbReference type="ARBA" id="ARBA00022475"/>
    </source>
</evidence>
<dbReference type="InterPro" id="IPR036179">
    <property type="entry name" value="Ig-like_dom_sf"/>
</dbReference>
<dbReference type="CDD" id="cd05751">
    <property type="entry name" value="IgC2_D1_LILR_KIR_like"/>
    <property type="match status" value="1"/>
</dbReference>
<evidence type="ECO:0000256" key="1">
    <source>
        <dbReference type="ARBA" id="ARBA00004162"/>
    </source>
</evidence>
<reference evidence="13" key="1">
    <citation type="submission" date="2025-08" db="UniProtKB">
        <authorList>
            <consortium name="RefSeq"/>
        </authorList>
    </citation>
    <scope>IDENTIFICATION</scope>
    <source>
        <tissue evidence="13">Muscle</tissue>
    </source>
</reference>
<keyword evidence="9" id="KW-0325">Glycoprotein</keyword>
<keyword evidence="8" id="KW-1015">Disulfide bond</keyword>
<dbReference type="Pfam" id="PF13895">
    <property type="entry name" value="Ig_2"/>
    <property type="match status" value="1"/>
</dbReference>
<evidence type="ECO:0000256" key="5">
    <source>
        <dbReference type="ARBA" id="ARBA00022737"/>
    </source>
</evidence>
<protein>
    <submittedName>
        <fullName evidence="13">Leukocyte immunoglobulin-like receptor subfamily A member 5 isoform X2</fullName>
    </submittedName>
</protein>
<feature type="signal peptide" evidence="11">
    <location>
        <begin position="1"/>
        <end position="21"/>
    </location>
</feature>
<dbReference type="AlphaFoldDB" id="A0A9W2W7E6"/>
<name>A0A9W2W7E6_PHYMC</name>
<dbReference type="PANTHER" id="PTHR11738:SF179">
    <property type="entry name" value="LEUKOCYTE IMMUNOGLOBULIN-LIKE RECEPTOR SUBFAMILY A MEMBER 5"/>
    <property type="match status" value="1"/>
</dbReference>
<dbReference type="SUPFAM" id="SSF48726">
    <property type="entry name" value="Immunoglobulin"/>
    <property type="match status" value="2"/>
</dbReference>
<keyword evidence="5" id="KW-0677">Repeat</keyword>
<keyword evidence="6" id="KW-1133">Transmembrane helix</keyword>
<evidence type="ECO:0000256" key="9">
    <source>
        <dbReference type="ARBA" id="ARBA00023180"/>
    </source>
</evidence>